<reference evidence="2 3" key="1">
    <citation type="submission" date="2019-10" db="EMBL/GenBank/DDBJ databases">
        <title>Whole genome shotgun sequence of Acrocarpospora macrocephala NBRC 16266.</title>
        <authorList>
            <person name="Ichikawa N."/>
            <person name="Kimura A."/>
            <person name="Kitahashi Y."/>
            <person name="Komaki H."/>
            <person name="Oguchi A."/>
        </authorList>
    </citation>
    <scope>NUCLEOTIDE SEQUENCE [LARGE SCALE GENOMIC DNA]</scope>
    <source>
        <strain evidence="2 3">NBRC 16266</strain>
    </source>
</reference>
<dbReference type="SUPFAM" id="SSF54909">
    <property type="entry name" value="Dimeric alpha+beta barrel"/>
    <property type="match status" value="1"/>
</dbReference>
<organism evidence="2 3">
    <name type="scientific">Acrocarpospora macrocephala</name>
    <dbReference type="NCBI Taxonomy" id="150177"/>
    <lineage>
        <taxon>Bacteria</taxon>
        <taxon>Bacillati</taxon>
        <taxon>Actinomycetota</taxon>
        <taxon>Actinomycetes</taxon>
        <taxon>Streptosporangiales</taxon>
        <taxon>Streptosporangiaceae</taxon>
        <taxon>Acrocarpospora</taxon>
    </lineage>
</organism>
<keyword evidence="3" id="KW-1185">Reference proteome</keyword>
<feature type="domain" description="Stress-response A/B barrel" evidence="1">
    <location>
        <begin position="3"/>
        <end position="97"/>
    </location>
</feature>
<dbReference type="Gene3D" id="3.30.70.100">
    <property type="match status" value="1"/>
</dbReference>
<evidence type="ECO:0000313" key="3">
    <source>
        <dbReference type="Proteomes" id="UP000331127"/>
    </source>
</evidence>
<dbReference type="PROSITE" id="PS51502">
    <property type="entry name" value="S_R_A_B_BARREL"/>
    <property type="match status" value="1"/>
</dbReference>
<sequence length="104" mass="11809">MSVQRVVFFGFDESFSPGDAAEMTAIVSTWRQEIPGLRQVRIGPALFTKPEEPGPGYVLSLEFGGQDDLEAYKSDPAHRRLSAWLKSHDYRVRIFDFEFPGERA</sequence>
<dbReference type="EMBL" id="BLAE01000064">
    <property type="protein sequence ID" value="GES14760.1"/>
    <property type="molecule type" value="Genomic_DNA"/>
</dbReference>
<protein>
    <recommendedName>
        <fullName evidence="1">Stress-response A/B barrel domain-containing protein</fullName>
    </recommendedName>
</protein>
<proteinExistence type="predicted"/>
<dbReference type="Proteomes" id="UP000331127">
    <property type="component" value="Unassembled WGS sequence"/>
</dbReference>
<dbReference type="InterPro" id="IPR011008">
    <property type="entry name" value="Dimeric_a/b-barrel"/>
</dbReference>
<dbReference type="AlphaFoldDB" id="A0A5M3X195"/>
<dbReference type="Pfam" id="PF07876">
    <property type="entry name" value="Dabb"/>
    <property type="match status" value="1"/>
</dbReference>
<comment type="caution">
    <text evidence="2">The sequence shown here is derived from an EMBL/GenBank/DDBJ whole genome shotgun (WGS) entry which is preliminary data.</text>
</comment>
<dbReference type="InterPro" id="IPR013097">
    <property type="entry name" value="Dabb"/>
</dbReference>
<dbReference type="RefSeq" id="WP_155359920.1">
    <property type="nucleotide sequence ID" value="NZ_BAAAHL010000007.1"/>
</dbReference>
<evidence type="ECO:0000259" key="1">
    <source>
        <dbReference type="PROSITE" id="PS51502"/>
    </source>
</evidence>
<dbReference type="OrthoDB" id="3248171at2"/>
<accession>A0A5M3X195</accession>
<gene>
    <name evidence="2" type="ORF">Amac_083570</name>
</gene>
<evidence type="ECO:0000313" key="2">
    <source>
        <dbReference type="EMBL" id="GES14760.1"/>
    </source>
</evidence>
<dbReference type="SMART" id="SM00886">
    <property type="entry name" value="Dabb"/>
    <property type="match status" value="1"/>
</dbReference>
<name>A0A5M3X195_9ACTN</name>